<feature type="non-terminal residue" evidence="6">
    <location>
        <position position="1"/>
    </location>
</feature>
<dbReference type="Pfam" id="PF00082">
    <property type="entry name" value="Peptidase_S8"/>
    <property type="match status" value="1"/>
</dbReference>
<name>A0A3B0SUW4_9ZZZZ</name>
<dbReference type="Gene3D" id="3.40.50.200">
    <property type="entry name" value="Peptidase S8/S53 domain"/>
    <property type="match status" value="1"/>
</dbReference>
<gene>
    <name evidence="6" type="ORF">MNBD_ALPHA05-987</name>
</gene>
<dbReference type="SUPFAM" id="SSF52743">
    <property type="entry name" value="Subtilisin-like"/>
    <property type="match status" value="1"/>
</dbReference>
<reference evidence="6" key="1">
    <citation type="submission" date="2018-06" db="EMBL/GenBank/DDBJ databases">
        <authorList>
            <person name="Zhirakovskaya E."/>
        </authorList>
    </citation>
    <scope>NUCLEOTIDE SEQUENCE</scope>
</reference>
<keyword evidence="3" id="KW-0378">Hydrolase</keyword>
<evidence type="ECO:0000313" key="6">
    <source>
        <dbReference type="EMBL" id="VAW04877.1"/>
    </source>
</evidence>
<dbReference type="AlphaFoldDB" id="A0A3B0SUW4"/>
<dbReference type="PANTHER" id="PTHR43806:SF11">
    <property type="entry name" value="CEREVISIN-RELATED"/>
    <property type="match status" value="1"/>
</dbReference>
<evidence type="ECO:0000256" key="1">
    <source>
        <dbReference type="ARBA" id="ARBA00011073"/>
    </source>
</evidence>
<protein>
    <recommendedName>
        <fullName evidence="5">Peptidase S8/S53 domain-containing protein</fullName>
    </recommendedName>
</protein>
<feature type="domain" description="Peptidase S8/S53" evidence="5">
    <location>
        <begin position="6"/>
        <end position="208"/>
    </location>
</feature>
<evidence type="ECO:0000256" key="4">
    <source>
        <dbReference type="ARBA" id="ARBA00022825"/>
    </source>
</evidence>
<dbReference type="InterPro" id="IPR023828">
    <property type="entry name" value="Peptidase_S8_Ser-AS"/>
</dbReference>
<evidence type="ECO:0000259" key="5">
    <source>
        <dbReference type="Pfam" id="PF00082"/>
    </source>
</evidence>
<keyword evidence="4" id="KW-0720">Serine protease</keyword>
<dbReference type="GO" id="GO:0006508">
    <property type="term" value="P:proteolysis"/>
    <property type="evidence" value="ECO:0007669"/>
    <property type="project" value="UniProtKB-KW"/>
</dbReference>
<dbReference type="PROSITE" id="PS00138">
    <property type="entry name" value="SUBTILASE_SER"/>
    <property type="match status" value="1"/>
</dbReference>
<keyword evidence="2" id="KW-0645">Protease</keyword>
<dbReference type="EMBL" id="UOEH01000452">
    <property type="protein sequence ID" value="VAW04877.1"/>
    <property type="molecule type" value="Genomic_DNA"/>
</dbReference>
<dbReference type="InterPro" id="IPR036852">
    <property type="entry name" value="Peptidase_S8/S53_dom_sf"/>
</dbReference>
<dbReference type="InterPro" id="IPR050131">
    <property type="entry name" value="Peptidase_S8_subtilisin-like"/>
</dbReference>
<organism evidence="6">
    <name type="scientific">hydrothermal vent metagenome</name>
    <dbReference type="NCBI Taxonomy" id="652676"/>
    <lineage>
        <taxon>unclassified sequences</taxon>
        <taxon>metagenomes</taxon>
        <taxon>ecological metagenomes</taxon>
    </lineage>
</organism>
<comment type="similarity">
    <text evidence="1">Belongs to the peptidase S8 family.</text>
</comment>
<evidence type="ECO:0000256" key="3">
    <source>
        <dbReference type="ARBA" id="ARBA00022801"/>
    </source>
</evidence>
<dbReference type="CDD" id="cd05561">
    <property type="entry name" value="Peptidases_S8_4"/>
    <property type="match status" value="1"/>
</dbReference>
<dbReference type="InterPro" id="IPR000209">
    <property type="entry name" value="Peptidase_S8/S53_dom"/>
</dbReference>
<proteinExistence type="inferred from homology"/>
<evidence type="ECO:0000256" key="2">
    <source>
        <dbReference type="ARBA" id="ARBA00022670"/>
    </source>
</evidence>
<dbReference type="PROSITE" id="PS51892">
    <property type="entry name" value="SUBTILASE"/>
    <property type="match status" value="1"/>
</dbReference>
<accession>A0A3B0SUW4</accession>
<sequence>HQRIDHVTSIVSILVGESEEFHGLLQKAETYAASVFFDTPAGGQSTTTTSLVLALNWMIENNVSIVNMSLTGPANAVLRSAIDSAYEKGLVIVAAVGNAGPNAAPLYPAAYDKVVAVTAVSSSNHVYRLANRGDYVDFSAPGVSIRHADDRGGFSVSSGTSFAAPFVAAVLSVSGNEAGAIDAARLEELARHALDLGPEGYDPIYGYGLIRPLDN</sequence>
<dbReference type="PANTHER" id="PTHR43806">
    <property type="entry name" value="PEPTIDASE S8"/>
    <property type="match status" value="1"/>
</dbReference>
<dbReference type="GO" id="GO:0004252">
    <property type="term" value="F:serine-type endopeptidase activity"/>
    <property type="evidence" value="ECO:0007669"/>
    <property type="project" value="InterPro"/>
</dbReference>